<dbReference type="OMA" id="HETIVCI"/>
<feature type="transmembrane region" description="Helical" evidence="1">
    <location>
        <begin position="533"/>
        <end position="551"/>
    </location>
</feature>
<evidence type="ECO:0000256" key="1">
    <source>
        <dbReference type="SAM" id="Phobius"/>
    </source>
</evidence>
<dbReference type="InParanoid" id="B8LDK2"/>
<organism evidence="2 3">
    <name type="scientific">Thalassiosira pseudonana</name>
    <name type="common">Marine diatom</name>
    <name type="synonym">Cyclotella nana</name>
    <dbReference type="NCBI Taxonomy" id="35128"/>
    <lineage>
        <taxon>Eukaryota</taxon>
        <taxon>Sar</taxon>
        <taxon>Stramenopiles</taxon>
        <taxon>Ochrophyta</taxon>
        <taxon>Bacillariophyta</taxon>
        <taxon>Coscinodiscophyceae</taxon>
        <taxon>Thalassiosirophycidae</taxon>
        <taxon>Thalassiosirales</taxon>
        <taxon>Thalassiosiraceae</taxon>
        <taxon>Thalassiosira</taxon>
    </lineage>
</organism>
<dbReference type="HOGENOM" id="CLU_450936_0_0_1"/>
<dbReference type="Proteomes" id="UP000001449">
    <property type="component" value="Unassembled WGS sequence"/>
</dbReference>
<dbReference type="RefSeq" id="XP_002297124.1">
    <property type="nucleotide sequence ID" value="XM_002297088.1"/>
</dbReference>
<dbReference type="eggNOG" id="ENOG502S847">
    <property type="taxonomic scope" value="Eukaryota"/>
</dbReference>
<keyword evidence="1" id="KW-1133">Transmembrane helix</keyword>
<keyword evidence="3" id="KW-1185">Reference proteome</keyword>
<reference evidence="2 3" key="2">
    <citation type="journal article" date="2008" name="Nature">
        <title>The Phaeodactylum genome reveals the evolutionary history of diatom genomes.</title>
        <authorList>
            <person name="Bowler C."/>
            <person name="Allen A.E."/>
            <person name="Badger J.H."/>
            <person name="Grimwood J."/>
            <person name="Jabbari K."/>
            <person name="Kuo A."/>
            <person name="Maheswari U."/>
            <person name="Martens C."/>
            <person name="Maumus F."/>
            <person name="Otillar R.P."/>
            <person name="Rayko E."/>
            <person name="Salamov A."/>
            <person name="Vandepoele K."/>
            <person name="Beszteri B."/>
            <person name="Gruber A."/>
            <person name="Heijde M."/>
            <person name="Katinka M."/>
            <person name="Mock T."/>
            <person name="Valentin K."/>
            <person name="Verret F."/>
            <person name="Berges J.A."/>
            <person name="Brownlee C."/>
            <person name="Cadoret J.P."/>
            <person name="Chiovitti A."/>
            <person name="Choi C.J."/>
            <person name="Coesel S."/>
            <person name="De Martino A."/>
            <person name="Detter J.C."/>
            <person name="Durkin C."/>
            <person name="Falciatore A."/>
            <person name="Fournet J."/>
            <person name="Haruta M."/>
            <person name="Huysman M.J."/>
            <person name="Jenkins B.D."/>
            <person name="Jiroutova K."/>
            <person name="Jorgensen R.E."/>
            <person name="Joubert Y."/>
            <person name="Kaplan A."/>
            <person name="Kroger N."/>
            <person name="Kroth P.G."/>
            <person name="La Roche J."/>
            <person name="Lindquist E."/>
            <person name="Lommer M."/>
            <person name="Martin-Jezequel V."/>
            <person name="Lopez P.J."/>
            <person name="Lucas S."/>
            <person name="Mangogna M."/>
            <person name="McGinnis K."/>
            <person name="Medlin L.K."/>
            <person name="Montsant A."/>
            <person name="Oudot-Le Secq M.P."/>
            <person name="Napoli C."/>
            <person name="Obornik M."/>
            <person name="Parker M.S."/>
            <person name="Petit J.L."/>
            <person name="Porcel B.M."/>
            <person name="Poulsen N."/>
            <person name="Robison M."/>
            <person name="Rychlewski L."/>
            <person name="Rynearson T.A."/>
            <person name="Schmutz J."/>
            <person name="Shapiro H."/>
            <person name="Siaut M."/>
            <person name="Stanley M."/>
            <person name="Sussman M.R."/>
            <person name="Taylor A.R."/>
            <person name="Vardi A."/>
            <person name="von Dassow P."/>
            <person name="Vyverman W."/>
            <person name="Willis A."/>
            <person name="Wyrwicz L.S."/>
            <person name="Rokhsar D.S."/>
            <person name="Weissenbach J."/>
            <person name="Armbrust E.V."/>
            <person name="Green B.R."/>
            <person name="Van de Peer Y."/>
            <person name="Grigoriev I.V."/>
        </authorList>
    </citation>
    <scope>NUCLEOTIDE SEQUENCE [LARGE SCALE GENOMIC DNA]</scope>
    <source>
        <strain evidence="2 3">CCMP1335</strain>
    </source>
</reference>
<dbReference type="GeneID" id="7444353"/>
<keyword evidence="1" id="KW-0472">Membrane</keyword>
<gene>
    <name evidence="2" type="ORF">THAPSDRAFT_25507</name>
</gene>
<evidence type="ECO:0008006" key="4">
    <source>
        <dbReference type="Google" id="ProtNLM"/>
    </source>
</evidence>
<sequence>MTKNTPSCVVDREVLNENTVDRMDDLGLSVFAKLCGYNRGAFVLDPPDGKTYGCLSFPQSFSTNAGITSNPIADSAKLMPAFAAGNITAAQTVDVVDQYISTVYSTGGNGGVDPYGCDVNGLAKLDNCVVDDGTETPRSLYPSGEGVKAVTLAGAFVPALWATGGKELSMEEVKGFYTSKDFQDMAELGVNTVQIPVPRDAFAEMGEVANTVSHMLDHIGKAGLSAIIVLVSPEKEAKGTTDKEINDQVTAAGIFANNAKTIIAVQVPSALPSLVSSIRAASTTLPVLVPINKGQLTNLAFPPDSFLFAALDVGASTSVADVASSDSEGDRLKMFYHETIVCIDRSPIEWLDCYKDMPVYITSGFDLGVDDCIYKEEKGFKDYGQCDRFEETVGSGWWESHRQSLAARQLFTYSKGLGWSFSAWKVLGEESNGVIDSPGKLLCLRDVVAAGLLPSLSTHGDGASCLNGPKADFAMGDLTHAPTESPPPDCGYGWWNATTKKCDYWIPPAPTPMPTDKPTIPCPSCEDMGTKEMIQAGVAGAVIALVLNWLVKKMNGRGDGYQSLP</sequence>
<dbReference type="AlphaFoldDB" id="B8LDK2"/>
<keyword evidence="1" id="KW-0812">Transmembrane</keyword>
<evidence type="ECO:0000313" key="3">
    <source>
        <dbReference type="Proteomes" id="UP000001449"/>
    </source>
</evidence>
<dbReference type="Gene3D" id="3.20.20.80">
    <property type="entry name" value="Glycosidases"/>
    <property type="match status" value="1"/>
</dbReference>
<reference evidence="2 3" key="1">
    <citation type="journal article" date="2004" name="Science">
        <title>The genome of the diatom Thalassiosira pseudonana: ecology, evolution, and metabolism.</title>
        <authorList>
            <person name="Armbrust E.V."/>
            <person name="Berges J.A."/>
            <person name="Bowler C."/>
            <person name="Green B.R."/>
            <person name="Martinez D."/>
            <person name="Putnam N.H."/>
            <person name="Zhou S."/>
            <person name="Allen A.E."/>
            <person name="Apt K.E."/>
            <person name="Bechner M."/>
            <person name="Brzezinski M.A."/>
            <person name="Chaal B.K."/>
            <person name="Chiovitti A."/>
            <person name="Davis A.K."/>
            <person name="Demarest M.S."/>
            <person name="Detter J.C."/>
            <person name="Glavina T."/>
            <person name="Goodstein D."/>
            <person name="Hadi M.Z."/>
            <person name="Hellsten U."/>
            <person name="Hildebrand M."/>
            <person name="Jenkins B.D."/>
            <person name="Jurka J."/>
            <person name="Kapitonov V.V."/>
            <person name="Kroger N."/>
            <person name="Lau W.W."/>
            <person name="Lane T.W."/>
            <person name="Larimer F.W."/>
            <person name="Lippmeier J.C."/>
            <person name="Lucas S."/>
            <person name="Medina M."/>
            <person name="Montsant A."/>
            <person name="Obornik M."/>
            <person name="Parker M.S."/>
            <person name="Palenik B."/>
            <person name="Pazour G.J."/>
            <person name="Richardson P.M."/>
            <person name="Rynearson T.A."/>
            <person name="Saito M.A."/>
            <person name="Schwartz D.C."/>
            <person name="Thamatrakoln K."/>
            <person name="Valentin K."/>
            <person name="Vardi A."/>
            <person name="Wilkerson F.P."/>
            <person name="Rokhsar D.S."/>
        </authorList>
    </citation>
    <scope>NUCLEOTIDE SEQUENCE [LARGE SCALE GENOMIC DNA]</scope>
    <source>
        <strain evidence="2 3">CCMP1335</strain>
    </source>
</reference>
<dbReference type="KEGG" id="tps:THAPSDRAFT_25507"/>
<accession>B8LDK2</accession>
<dbReference type="EMBL" id="DS999420">
    <property type="protein sequence ID" value="EED86592.1"/>
    <property type="molecule type" value="Genomic_DNA"/>
</dbReference>
<dbReference type="InterPro" id="IPR017853">
    <property type="entry name" value="GH"/>
</dbReference>
<evidence type="ECO:0000313" key="2">
    <source>
        <dbReference type="EMBL" id="EED86592.1"/>
    </source>
</evidence>
<proteinExistence type="predicted"/>
<dbReference type="SUPFAM" id="SSF51445">
    <property type="entry name" value="(Trans)glycosidases"/>
    <property type="match status" value="1"/>
</dbReference>
<protein>
    <recommendedName>
        <fullName evidence="4">Glycoside hydrolase family 5 domain-containing protein</fullName>
    </recommendedName>
</protein>
<dbReference type="PaxDb" id="35128-Thaps25507"/>
<name>B8LDK2_THAPS</name>